<evidence type="ECO:0000313" key="2">
    <source>
        <dbReference type="Proteomes" id="UP000199548"/>
    </source>
</evidence>
<evidence type="ECO:0000313" key="1">
    <source>
        <dbReference type="EMBL" id="SFH93467.1"/>
    </source>
</evidence>
<protein>
    <recommendedName>
        <fullName evidence="3">Alpha/beta hydrolase family protein</fullName>
    </recommendedName>
</protein>
<evidence type="ECO:0008006" key="3">
    <source>
        <dbReference type="Google" id="ProtNLM"/>
    </source>
</evidence>
<dbReference type="AlphaFoldDB" id="A0A1I3E393"/>
<sequence>MTQIFHPDDERAPNERPVKVVAPQRIAVKTAAGEGIVPLFATDAWDAPQSSVRHVVIMMHGRLRNADTYFRLVQQARDAAGQDASETLLIVPQFLATADVEAHRLAPTTLHWDWTGWMGGGAATNAAPISSFDVLDAILRRLAQRDSFPALETVVIAGHSGGGQVAQRYAVVARGEAQLTDCGIAVRYVIANPSSYVYFDTLRPGADGSTFTTFDDARCPGFNDWKYGLDRLPAYALETMRGGCAATLEAAYAHRDVVLLLGGDDSDPAHPALDTSCAARAQGAHRLERGRAYARYMRMRHPGELNHCLFEVPGIAHDGAGMFTSPAGLAALFGR</sequence>
<dbReference type="OrthoDB" id="1094867at2"/>
<dbReference type="RefSeq" id="WP_091007312.1">
    <property type="nucleotide sequence ID" value="NZ_CP041743.1"/>
</dbReference>
<keyword evidence="2" id="KW-1185">Reference proteome</keyword>
<dbReference type="SUPFAM" id="SSF53474">
    <property type="entry name" value="alpha/beta-Hydrolases"/>
    <property type="match status" value="1"/>
</dbReference>
<organism evidence="1 2">
    <name type="scientific">Paraburkholderia megapolitana</name>
    <dbReference type="NCBI Taxonomy" id="420953"/>
    <lineage>
        <taxon>Bacteria</taxon>
        <taxon>Pseudomonadati</taxon>
        <taxon>Pseudomonadota</taxon>
        <taxon>Betaproteobacteria</taxon>
        <taxon>Burkholderiales</taxon>
        <taxon>Burkholderiaceae</taxon>
        <taxon>Paraburkholderia</taxon>
    </lineage>
</organism>
<proteinExistence type="predicted"/>
<dbReference type="EMBL" id="FOQU01000001">
    <property type="protein sequence ID" value="SFH93467.1"/>
    <property type="molecule type" value="Genomic_DNA"/>
</dbReference>
<dbReference type="PANTHER" id="PTHR35560">
    <property type="entry name" value="BLL0132 PROTEIN"/>
    <property type="match status" value="1"/>
</dbReference>
<reference evidence="1 2" key="1">
    <citation type="submission" date="2016-10" db="EMBL/GenBank/DDBJ databases">
        <authorList>
            <person name="de Groot N.N."/>
        </authorList>
    </citation>
    <scope>NUCLEOTIDE SEQUENCE [LARGE SCALE GENOMIC DNA]</scope>
    <source>
        <strain evidence="1 2">LMG 23650</strain>
    </source>
</reference>
<dbReference type="Gene3D" id="3.40.50.1820">
    <property type="entry name" value="alpha/beta hydrolase"/>
    <property type="match status" value="1"/>
</dbReference>
<dbReference type="InterPro" id="IPR029058">
    <property type="entry name" value="AB_hydrolase_fold"/>
</dbReference>
<gene>
    <name evidence="1" type="ORF">SAMN05192543_101663</name>
</gene>
<accession>A0A1I3E393</accession>
<name>A0A1I3E393_9BURK</name>
<dbReference type="STRING" id="420953.SAMN05192543_101663"/>
<dbReference type="Proteomes" id="UP000199548">
    <property type="component" value="Unassembled WGS sequence"/>
</dbReference>
<dbReference type="PANTHER" id="PTHR35560:SF3">
    <property type="entry name" value="PEPTIDASE S9 PROLYL OLIGOPEPTIDASE CATALYTIC DOMAIN-CONTAINING PROTEIN"/>
    <property type="match status" value="1"/>
</dbReference>